<proteinExistence type="predicted"/>
<dbReference type="EMBL" id="JAVXUP010000096">
    <property type="protein sequence ID" value="KAK3038435.1"/>
    <property type="molecule type" value="Genomic_DNA"/>
</dbReference>
<organism evidence="1 2">
    <name type="scientific">Escallonia herrerae</name>
    <dbReference type="NCBI Taxonomy" id="1293975"/>
    <lineage>
        <taxon>Eukaryota</taxon>
        <taxon>Viridiplantae</taxon>
        <taxon>Streptophyta</taxon>
        <taxon>Embryophyta</taxon>
        <taxon>Tracheophyta</taxon>
        <taxon>Spermatophyta</taxon>
        <taxon>Magnoliopsida</taxon>
        <taxon>eudicotyledons</taxon>
        <taxon>Gunneridae</taxon>
        <taxon>Pentapetalae</taxon>
        <taxon>asterids</taxon>
        <taxon>campanulids</taxon>
        <taxon>Escalloniales</taxon>
        <taxon>Escalloniaceae</taxon>
        <taxon>Escallonia</taxon>
    </lineage>
</organism>
<gene>
    <name evidence="1" type="ORF">RJ639_030601</name>
</gene>
<reference evidence="1" key="1">
    <citation type="submission" date="2022-12" db="EMBL/GenBank/DDBJ databases">
        <title>Draft genome assemblies for two species of Escallonia (Escalloniales).</title>
        <authorList>
            <person name="Chanderbali A."/>
            <person name="Dervinis C."/>
            <person name="Anghel I."/>
            <person name="Soltis D."/>
            <person name="Soltis P."/>
            <person name="Zapata F."/>
        </authorList>
    </citation>
    <scope>NUCLEOTIDE SEQUENCE</scope>
    <source>
        <strain evidence="1">UCBG64.0493</strain>
        <tissue evidence="1">Leaf</tissue>
    </source>
</reference>
<name>A0AA88XGR3_9ASTE</name>
<keyword evidence="2" id="KW-1185">Reference proteome</keyword>
<dbReference type="AlphaFoldDB" id="A0AA88XGR3"/>
<comment type="caution">
    <text evidence="1">The sequence shown here is derived from an EMBL/GenBank/DDBJ whole genome shotgun (WGS) entry which is preliminary data.</text>
</comment>
<sequence length="74" mass="8388">MELNELNFLLQQKAKEAFPFLPLSFKSSLQSLQLQGSSLVATESKIIIADDSFKFFTSLQQRDSFCNNLSLRIA</sequence>
<dbReference type="Proteomes" id="UP001188597">
    <property type="component" value="Unassembled WGS sequence"/>
</dbReference>
<evidence type="ECO:0000313" key="1">
    <source>
        <dbReference type="EMBL" id="KAK3038435.1"/>
    </source>
</evidence>
<evidence type="ECO:0000313" key="2">
    <source>
        <dbReference type="Proteomes" id="UP001188597"/>
    </source>
</evidence>
<protein>
    <submittedName>
        <fullName evidence="1">Uncharacterized protein</fullName>
    </submittedName>
</protein>
<accession>A0AA88XGR3</accession>